<evidence type="ECO:0000256" key="1">
    <source>
        <dbReference type="ARBA" id="ARBA00004613"/>
    </source>
</evidence>
<dbReference type="PROSITE" id="PS00330">
    <property type="entry name" value="HEMOLYSIN_CALCIUM"/>
    <property type="match status" value="1"/>
</dbReference>
<dbReference type="SUPFAM" id="SSF51120">
    <property type="entry name" value="beta-Roll"/>
    <property type="match status" value="2"/>
</dbReference>
<name>A0A1B7XAL7_9BACT</name>
<sequence length="351" mass="37040">MDNLWEGTTENDVITAGKTDDTIIGGAGNDKLTGGSGSDTYIFNIGDGHDTIIEASIDPTCSCVDKIQLGAGIGIEDLRYSADGDDLIINFRGNDSDSIRIVGAKTGESAGIESICFTDGTELEFTTALSIVELTKETGNYLPSVTTNTQIINGHDGMDTIMLTGAGSVIVDGGAGMDRMILSGKNVIAYGGAGMDFIQSTISQATLIGGTGRDTLIGSHLGDTYIFNKGDGIDYVRDSLTPPCIVNEGSDTIKFGKGITKEDISFFMQKEGLIISYGENDKITVIEQHVSKHAIETVQLASGSSLSSAEINQIVADLSNYASDHGLDFTSVEDVKNNQELMNIVTAAWDN</sequence>
<dbReference type="PATRIC" id="fig|1560234.3.peg.1634"/>
<dbReference type="EMBL" id="JXMS01000025">
    <property type="protein sequence ID" value="OBQ46376.1"/>
    <property type="molecule type" value="Genomic_DNA"/>
</dbReference>
<gene>
    <name evidence="4" type="ORF">SP90_12645</name>
</gene>
<dbReference type="GO" id="GO:0005509">
    <property type="term" value="F:calcium ion binding"/>
    <property type="evidence" value="ECO:0007669"/>
    <property type="project" value="InterPro"/>
</dbReference>
<dbReference type="OrthoDB" id="5405960at2"/>
<dbReference type="InterPro" id="IPR050557">
    <property type="entry name" value="RTX_toxin/Mannuronan_C5-epim"/>
</dbReference>
<reference evidence="4 5" key="1">
    <citation type="submission" date="2015-01" db="EMBL/GenBank/DDBJ databases">
        <title>Desulfovibrio sp. JC271 draft genome sequence.</title>
        <authorList>
            <person name="Shivani Y."/>
            <person name="Subhash Y."/>
            <person name="Sasikala C."/>
            <person name="Ramana C.V."/>
        </authorList>
    </citation>
    <scope>NUCLEOTIDE SEQUENCE [LARGE SCALE GENOMIC DNA]</scope>
    <source>
        <strain evidence="4 5">JC271</strain>
    </source>
</reference>
<protein>
    <recommendedName>
        <fullName evidence="3">Haemolysin-type calcium binding-related domain-containing protein</fullName>
    </recommendedName>
</protein>
<keyword evidence="2" id="KW-0964">Secreted</keyword>
<dbReference type="InterPro" id="IPR001343">
    <property type="entry name" value="Hemolysn_Ca-bd"/>
</dbReference>
<dbReference type="Gene3D" id="2.150.10.10">
    <property type="entry name" value="Serralysin-like metalloprotease, C-terminal"/>
    <property type="match status" value="2"/>
</dbReference>
<dbReference type="RefSeq" id="WP_066856829.1">
    <property type="nucleotide sequence ID" value="NZ_JXMS01000025.1"/>
</dbReference>
<dbReference type="PRINTS" id="PR00313">
    <property type="entry name" value="CABNDNGRPT"/>
</dbReference>
<dbReference type="Proteomes" id="UP000091979">
    <property type="component" value="Unassembled WGS sequence"/>
</dbReference>
<evidence type="ECO:0000259" key="3">
    <source>
        <dbReference type="Pfam" id="PF06594"/>
    </source>
</evidence>
<dbReference type="GO" id="GO:0005576">
    <property type="term" value="C:extracellular region"/>
    <property type="evidence" value="ECO:0007669"/>
    <property type="project" value="UniProtKB-SubCell"/>
</dbReference>
<keyword evidence="5" id="KW-1185">Reference proteome</keyword>
<dbReference type="PANTHER" id="PTHR38340:SF1">
    <property type="entry name" value="S-LAYER PROTEIN"/>
    <property type="match status" value="1"/>
</dbReference>
<evidence type="ECO:0000313" key="4">
    <source>
        <dbReference type="EMBL" id="OBQ46376.1"/>
    </source>
</evidence>
<proteinExistence type="predicted"/>
<dbReference type="AlphaFoldDB" id="A0A1B7XAL7"/>
<accession>A0A1B7XAL7</accession>
<comment type="subcellular location">
    <subcellularLocation>
        <location evidence="1">Secreted</location>
    </subcellularLocation>
</comment>
<dbReference type="STRING" id="1560234.SP90_12645"/>
<dbReference type="Pfam" id="PF00353">
    <property type="entry name" value="HemolysinCabind"/>
    <property type="match status" value="3"/>
</dbReference>
<dbReference type="PANTHER" id="PTHR38340">
    <property type="entry name" value="S-LAYER PROTEIN"/>
    <property type="match status" value="1"/>
</dbReference>
<comment type="caution">
    <text evidence="4">The sequence shown here is derived from an EMBL/GenBank/DDBJ whole genome shotgun (WGS) entry which is preliminary data.</text>
</comment>
<dbReference type="Pfam" id="PF06594">
    <property type="entry name" value="HCBP_related"/>
    <property type="match status" value="1"/>
</dbReference>
<evidence type="ECO:0000313" key="5">
    <source>
        <dbReference type="Proteomes" id="UP000091979"/>
    </source>
</evidence>
<evidence type="ECO:0000256" key="2">
    <source>
        <dbReference type="ARBA" id="ARBA00022525"/>
    </source>
</evidence>
<dbReference type="InterPro" id="IPR018511">
    <property type="entry name" value="Hemolysin-typ_Ca-bd_CS"/>
</dbReference>
<feature type="domain" description="Haemolysin-type calcium binding-related" evidence="3">
    <location>
        <begin position="86"/>
        <end position="124"/>
    </location>
</feature>
<dbReference type="InterPro" id="IPR011049">
    <property type="entry name" value="Serralysin-like_metalloprot_C"/>
</dbReference>
<organism evidence="4 5">
    <name type="scientific">Halodesulfovibrio spirochaetisodalis</name>
    <dbReference type="NCBI Taxonomy" id="1560234"/>
    <lineage>
        <taxon>Bacteria</taxon>
        <taxon>Pseudomonadati</taxon>
        <taxon>Thermodesulfobacteriota</taxon>
        <taxon>Desulfovibrionia</taxon>
        <taxon>Desulfovibrionales</taxon>
        <taxon>Desulfovibrionaceae</taxon>
        <taxon>Halodesulfovibrio</taxon>
    </lineage>
</organism>
<dbReference type="InterPro" id="IPR010566">
    <property type="entry name" value="Haemolys_ca-bd"/>
</dbReference>